<protein>
    <submittedName>
        <fullName evidence="10">ABC transporter ATP-binding protein</fullName>
    </submittedName>
</protein>
<evidence type="ECO:0000259" key="9">
    <source>
        <dbReference type="PROSITE" id="PS50929"/>
    </source>
</evidence>
<evidence type="ECO:0000256" key="4">
    <source>
        <dbReference type="ARBA" id="ARBA00022840"/>
    </source>
</evidence>
<keyword evidence="4 10" id="KW-0067">ATP-binding</keyword>
<keyword evidence="11" id="KW-1185">Reference proteome</keyword>
<evidence type="ECO:0000256" key="3">
    <source>
        <dbReference type="ARBA" id="ARBA00022741"/>
    </source>
</evidence>
<dbReference type="PROSITE" id="PS00211">
    <property type="entry name" value="ABC_TRANSPORTER_1"/>
    <property type="match status" value="1"/>
</dbReference>
<evidence type="ECO:0000256" key="7">
    <source>
        <dbReference type="SAM" id="Phobius"/>
    </source>
</evidence>
<dbReference type="SUPFAM" id="SSF90123">
    <property type="entry name" value="ABC transporter transmembrane region"/>
    <property type="match status" value="1"/>
</dbReference>
<gene>
    <name evidence="10" type="ORF">ABR189_01590</name>
</gene>
<dbReference type="GO" id="GO:0005524">
    <property type="term" value="F:ATP binding"/>
    <property type="evidence" value="ECO:0007669"/>
    <property type="project" value="UniProtKB-KW"/>
</dbReference>
<dbReference type="InterPro" id="IPR003593">
    <property type="entry name" value="AAA+_ATPase"/>
</dbReference>
<dbReference type="Proteomes" id="UP001549749">
    <property type="component" value="Unassembled WGS sequence"/>
</dbReference>
<dbReference type="InterPro" id="IPR036640">
    <property type="entry name" value="ABC1_TM_sf"/>
</dbReference>
<dbReference type="EMBL" id="JBEXAC010000001">
    <property type="protein sequence ID" value="MET6996036.1"/>
    <property type="molecule type" value="Genomic_DNA"/>
</dbReference>
<feature type="domain" description="ABC transmembrane type-1" evidence="9">
    <location>
        <begin position="16"/>
        <end position="305"/>
    </location>
</feature>
<dbReference type="SMART" id="SM00382">
    <property type="entry name" value="AAA"/>
    <property type="match status" value="1"/>
</dbReference>
<evidence type="ECO:0000313" key="11">
    <source>
        <dbReference type="Proteomes" id="UP001549749"/>
    </source>
</evidence>
<keyword evidence="3" id="KW-0547">Nucleotide-binding</keyword>
<feature type="domain" description="ABC transporter" evidence="8">
    <location>
        <begin position="337"/>
        <end position="574"/>
    </location>
</feature>
<sequence length="581" mass="65531">MKTLWKYLKPHQQLIFWSLLLAGAAQLLSLVDPLIFGKIVDNYATNPHGLSEKALIQSVLYWLGLAVAVALLSRFFKSCQEFLTRKAVAQFGMHIFNDGLKQTLRLSFQEFEENRSGTTLSVLQKVKTDAERFVNSFINVLFSSLVGTGFLLWYSITKNWMLIPVFFIGVLVLGSLTGLLSRKIKTVQRSINRQTDAQAGVITESLRNIELVKSLGLTFPEIRRLNQQTLKIFELEMFKARKVSMLSFLQGATLNLLKQSILFILLWLIFRKVLSTGELIAMQFISTAIFVPLQDLGNMILQYREVDASIKNFDRLMSKPVEERPEHPVEIGALDSLRFEHVVFRHKTAGYNAIDDISFEIATGQTIAFVGPSGSGKSTLVKLLVGLYTPVSGTIYFNDVYSTEIRYNPLRRQIGFVTQDTQLYAGTIRENMLFVKPAATDEEIMEALRKASASGLIAKASHGINTVLGESGMKLSGGEKQRISIARALLRQPRLLIFDEATSALDSLTEEDITRTIREISDSREQMTILIAHRLSTIMHADVIYVLEKGLIAETGSHDELLQQKGLYYAMWRQQVGERRF</sequence>
<dbReference type="SUPFAM" id="SSF52540">
    <property type="entry name" value="P-loop containing nucleoside triphosphate hydrolases"/>
    <property type="match status" value="1"/>
</dbReference>
<dbReference type="Gene3D" id="1.20.1560.10">
    <property type="entry name" value="ABC transporter type 1, transmembrane domain"/>
    <property type="match status" value="1"/>
</dbReference>
<name>A0ABV2SZ35_9BACT</name>
<keyword evidence="2 7" id="KW-0812">Transmembrane</keyword>
<evidence type="ECO:0000256" key="6">
    <source>
        <dbReference type="ARBA" id="ARBA00023136"/>
    </source>
</evidence>
<evidence type="ECO:0000313" key="10">
    <source>
        <dbReference type="EMBL" id="MET6996036.1"/>
    </source>
</evidence>
<keyword evidence="5 7" id="KW-1133">Transmembrane helix</keyword>
<dbReference type="InterPro" id="IPR017871">
    <property type="entry name" value="ABC_transporter-like_CS"/>
</dbReference>
<dbReference type="CDD" id="cd07346">
    <property type="entry name" value="ABC_6TM_exporters"/>
    <property type="match status" value="1"/>
</dbReference>
<proteinExistence type="predicted"/>
<dbReference type="Pfam" id="PF00664">
    <property type="entry name" value="ABC_membrane"/>
    <property type="match status" value="1"/>
</dbReference>
<dbReference type="RefSeq" id="WP_354658684.1">
    <property type="nucleotide sequence ID" value="NZ_JBEXAC010000001.1"/>
</dbReference>
<accession>A0ABV2SZ35</accession>
<dbReference type="InterPro" id="IPR027417">
    <property type="entry name" value="P-loop_NTPase"/>
</dbReference>
<evidence type="ECO:0000256" key="1">
    <source>
        <dbReference type="ARBA" id="ARBA00004651"/>
    </source>
</evidence>
<evidence type="ECO:0000256" key="5">
    <source>
        <dbReference type="ARBA" id="ARBA00022989"/>
    </source>
</evidence>
<dbReference type="Pfam" id="PF00005">
    <property type="entry name" value="ABC_tran"/>
    <property type="match status" value="1"/>
</dbReference>
<dbReference type="Gene3D" id="3.40.50.300">
    <property type="entry name" value="P-loop containing nucleotide triphosphate hydrolases"/>
    <property type="match status" value="1"/>
</dbReference>
<dbReference type="PROSITE" id="PS50893">
    <property type="entry name" value="ABC_TRANSPORTER_2"/>
    <property type="match status" value="1"/>
</dbReference>
<comment type="subcellular location">
    <subcellularLocation>
        <location evidence="1">Cell membrane</location>
        <topology evidence="1">Multi-pass membrane protein</topology>
    </subcellularLocation>
</comment>
<feature type="transmembrane region" description="Helical" evidence="7">
    <location>
        <begin position="246"/>
        <end position="270"/>
    </location>
</feature>
<evidence type="ECO:0000256" key="2">
    <source>
        <dbReference type="ARBA" id="ARBA00022692"/>
    </source>
</evidence>
<keyword evidence="6 7" id="KW-0472">Membrane</keyword>
<evidence type="ECO:0000259" key="8">
    <source>
        <dbReference type="PROSITE" id="PS50893"/>
    </source>
</evidence>
<dbReference type="PANTHER" id="PTHR43394">
    <property type="entry name" value="ATP-DEPENDENT PERMEASE MDL1, MITOCHONDRIAL"/>
    <property type="match status" value="1"/>
</dbReference>
<dbReference type="InterPro" id="IPR011527">
    <property type="entry name" value="ABC1_TM_dom"/>
</dbReference>
<feature type="transmembrane region" description="Helical" evidence="7">
    <location>
        <begin position="160"/>
        <end position="180"/>
    </location>
</feature>
<organism evidence="10 11">
    <name type="scientific">Chitinophaga defluvii</name>
    <dbReference type="NCBI Taxonomy" id="3163343"/>
    <lineage>
        <taxon>Bacteria</taxon>
        <taxon>Pseudomonadati</taxon>
        <taxon>Bacteroidota</taxon>
        <taxon>Chitinophagia</taxon>
        <taxon>Chitinophagales</taxon>
        <taxon>Chitinophagaceae</taxon>
        <taxon>Chitinophaga</taxon>
    </lineage>
</organism>
<feature type="transmembrane region" description="Helical" evidence="7">
    <location>
        <begin position="133"/>
        <end position="154"/>
    </location>
</feature>
<dbReference type="PANTHER" id="PTHR43394:SF1">
    <property type="entry name" value="ATP-BINDING CASSETTE SUB-FAMILY B MEMBER 10, MITOCHONDRIAL"/>
    <property type="match status" value="1"/>
</dbReference>
<dbReference type="InterPro" id="IPR039421">
    <property type="entry name" value="Type_1_exporter"/>
</dbReference>
<feature type="transmembrane region" description="Helical" evidence="7">
    <location>
        <begin position="54"/>
        <end position="76"/>
    </location>
</feature>
<dbReference type="PROSITE" id="PS50929">
    <property type="entry name" value="ABC_TM1F"/>
    <property type="match status" value="1"/>
</dbReference>
<reference evidence="10 11" key="1">
    <citation type="submission" date="2024-06" db="EMBL/GenBank/DDBJ databases">
        <title>Chitinophaga defluvii sp. nov., isolated from municipal sewage.</title>
        <authorList>
            <person name="Zhang L."/>
        </authorList>
    </citation>
    <scope>NUCLEOTIDE SEQUENCE [LARGE SCALE GENOMIC DNA]</scope>
    <source>
        <strain evidence="10 11">H8</strain>
    </source>
</reference>
<dbReference type="InterPro" id="IPR003439">
    <property type="entry name" value="ABC_transporter-like_ATP-bd"/>
</dbReference>
<comment type="caution">
    <text evidence="10">The sequence shown here is derived from an EMBL/GenBank/DDBJ whole genome shotgun (WGS) entry which is preliminary data.</text>
</comment>